<gene>
    <name evidence="2" type="ORF">ACFO0B_02925</name>
</gene>
<accession>A0ABV8DMH9</accession>
<organism evidence="2 3">
    <name type="scientific">Nocardia jiangsuensis</name>
    <dbReference type="NCBI Taxonomy" id="1691563"/>
    <lineage>
        <taxon>Bacteria</taxon>
        <taxon>Bacillati</taxon>
        <taxon>Actinomycetota</taxon>
        <taxon>Actinomycetes</taxon>
        <taxon>Mycobacteriales</taxon>
        <taxon>Nocardiaceae</taxon>
        <taxon>Nocardia</taxon>
    </lineage>
</organism>
<comment type="caution">
    <text evidence="2">The sequence shown here is derived from an EMBL/GenBank/DDBJ whole genome shotgun (WGS) entry which is preliminary data.</text>
</comment>
<sequence length="65" mass="6470">MTAQAAQTSDTPDPTVLVGPAPGATDIALVRAPEPSDADPAPGEIAIPLTLPDGTRVRGIIARVG</sequence>
<keyword evidence="3" id="KW-1185">Reference proteome</keyword>
<feature type="region of interest" description="Disordered" evidence="1">
    <location>
        <begin position="1"/>
        <end position="21"/>
    </location>
</feature>
<feature type="compositionally biased region" description="Polar residues" evidence="1">
    <location>
        <begin position="1"/>
        <end position="12"/>
    </location>
</feature>
<proteinExistence type="predicted"/>
<reference evidence="3" key="1">
    <citation type="journal article" date="2019" name="Int. J. Syst. Evol. Microbiol.">
        <title>The Global Catalogue of Microorganisms (GCM) 10K type strain sequencing project: providing services to taxonomists for standard genome sequencing and annotation.</title>
        <authorList>
            <consortium name="The Broad Institute Genomics Platform"/>
            <consortium name="The Broad Institute Genome Sequencing Center for Infectious Disease"/>
            <person name="Wu L."/>
            <person name="Ma J."/>
        </authorList>
    </citation>
    <scope>NUCLEOTIDE SEQUENCE [LARGE SCALE GENOMIC DNA]</scope>
    <source>
        <strain evidence="3">CGMCC 4.7330</strain>
    </source>
</reference>
<evidence type="ECO:0000256" key="1">
    <source>
        <dbReference type="SAM" id="MobiDB-lite"/>
    </source>
</evidence>
<evidence type="ECO:0000313" key="2">
    <source>
        <dbReference type="EMBL" id="MFC3960939.1"/>
    </source>
</evidence>
<name>A0ABV8DMH9_9NOCA</name>
<dbReference type="Proteomes" id="UP001595696">
    <property type="component" value="Unassembled WGS sequence"/>
</dbReference>
<dbReference type="RefSeq" id="WP_378610704.1">
    <property type="nucleotide sequence ID" value="NZ_JBHSAX010000003.1"/>
</dbReference>
<protein>
    <submittedName>
        <fullName evidence="2">Uncharacterized protein</fullName>
    </submittedName>
</protein>
<dbReference type="EMBL" id="JBHSAX010000003">
    <property type="protein sequence ID" value="MFC3960939.1"/>
    <property type="molecule type" value="Genomic_DNA"/>
</dbReference>
<evidence type="ECO:0000313" key="3">
    <source>
        <dbReference type="Proteomes" id="UP001595696"/>
    </source>
</evidence>